<dbReference type="InterPro" id="IPR045781">
    <property type="entry name" value="SxtJ"/>
</dbReference>
<dbReference type="AlphaFoldDB" id="A0A562SRQ9"/>
<reference evidence="2 3" key="1">
    <citation type="journal article" date="2015" name="Stand. Genomic Sci.">
        <title>Genomic Encyclopedia of Bacterial and Archaeal Type Strains, Phase III: the genomes of soil and plant-associated and newly described type strains.</title>
        <authorList>
            <person name="Whitman W.B."/>
            <person name="Woyke T."/>
            <person name="Klenk H.P."/>
            <person name="Zhou Y."/>
            <person name="Lilburn T.G."/>
            <person name="Beck B.J."/>
            <person name="De Vos P."/>
            <person name="Vandamme P."/>
            <person name="Eisen J.A."/>
            <person name="Garrity G."/>
            <person name="Hugenholtz P."/>
            <person name="Kyrpides N.C."/>
        </authorList>
    </citation>
    <scope>NUCLEOTIDE SEQUENCE [LARGE SCALE GENOMIC DNA]</scope>
    <source>
        <strain evidence="2 3">CGMCC 1.7271</strain>
    </source>
</reference>
<dbReference type="EMBL" id="VLLE01000003">
    <property type="protein sequence ID" value="TWI83506.1"/>
    <property type="molecule type" value="Genomic_DNA"/>
</dbReference>
<evidence type="ECO:0000313" key="3">
    <source>
        <dbReference type="Proteomes" id="UP000316167"/>
    </source>
</evidence>
<protein>
    <submittedName>
        <fullName evidence="2">Uncharacterized protein</fullName>
    </submittedName>
</protein>
<dbReference type="OrthoDB" id="677995at2"/>
<evidence type="ECO:0000313" key="2">
    <source>
        <dbReference type="EMBL" id="TWI83506.1"/>
    </source>
</evidence>
<proteinExistence type="predicted"/>
<gene>
    <name evidence="2" type="ORF">IQ13_1618</name>
</gene>
<accession>A0A562SRQ9</accession>
<dbReference type="Proteomes" id="UP000316167">
    <property type="component" value="Unassembled WGS sequence"/>
</dbReference>
<feature type="transmembrane region" description="Helical" evidence="1">
    <location>
        <begin position="6"/>
        <end position="24"/>
    </location>
</feature>
<evidence type="ECO:0000256" key="1">
    <source>
        <dbReference type="SAM" id="Phobius"/>
    </source>
</evidence>
<keyword evidence="1" id="KW-0472">Membrane</keyword>
<organism evidence="2 3">
    <name type="scientific">Lacibacter cauensis</name>
    <dbReference type="NCBI Taxonomy" id="510947"/>
    <lineage>
        <taxon>Bacteria</taxon>
        <taxon>Pseudomonadati</taxon>
        <taxon>Bacteroidota</taxon>
        <taxon>Chitinophagia</taxon>
        <taxon>Chitinophagales</taxon>
        <taxon>Chitinophagaceae</taxon>
        <taxon>Lacibacter</taxon>
    </lineage>
</organism>
<feature type="transmembrane region" description="Helical" evidence="1">
    <location>
        <begin position="31"/>
        <end position="55"/>
    </location>
</feature>
<keyword evidence="3" id="KW-1185">Reference proteome</keyword>
<keyword evidence="1" id="KW-1133">Transmembrane helix</keyword>
<feature type="transmembrane region" description="Helical" evidence="1">
    <location>
        <begin position="67"/>
        <end position="87"/>
    </location>
</feature>
<name>A0A562SRQ9_9BACT</name>
<dbReference type="Pfam" id="PF19588">
    <property type="entry name" value="SxtJ"/>
    <property type="match status" value="1"/>
</dbReference>
<keyword evidence="1" id="KW-0812">Transmembrane</keyword>
<dbReference type="RefSeq" id="WP_144885716.1">
    <property type="nucleotide sequence ID" value="NZ_VLLE01000003.1"/>
</dbReference>
<comment type="caution">
    <text evidence="2">The sequence shown here is derived from an EMBL/GenBank/DDBJ whole genome shotgun (WGS) entry which is preliminary data.</text>
</comment>
<sequence>MKWKAKHTSLLVIALGFGVFFLLFKKEWMLIPVGISTIGFIVGPVGEYIHLGWMLLAKVLGYINSRILLSIIFFVILTPIALLMRLLGKTQFVKKAGAQQSLFNSRNHLYNKQDLEQPF</sequence>